<dbReference type="GO" id="GO:0016020">
    <property type="term" value="C:membrane"/>
    <property type="evidence" value="ECO:0007669"/>
    <property type="project" value="UniProtKB-SubCell"/>
</dbReference>
<dbReference type="RefSeq" id="WP_020958890.1">
    <property type="nucleotide sequence ID" value="NC_022080.4"/>
</dbReference>
<feature type="transmembrane region" description="Helical" evidence="8">
    <location>
        <begin position="12"/>
        <end position="32"/>
    </location>
</feature>
<keyword evidence="5 8" id="KW-0812">Transmembrane</keyword>
<feature type="transmembrane region" description="Helical" evidence="8">
    <location>
        <begin position="80"/>
        <end position="99"/>
    </location>
</feature>
<organism evidence="9 10">
    <name type="scientific">Geobacillus genomosp. 3</name>
    <dbReference type="NCBI Taxonomy" id="1921421"/>
    <lineage>
        <taxon>Bacteria</taxon>
        <taxon>Bacillati</taxon>
        <taxon>Bacillota</taxon>
        <taxon>Bacilli</taxon>
        <taxon>Bacillales</taxon>
        <taxon>Anoxybacillaceae</taxon>
        <taxon>Geobacillus</taxon>
    </lineage>
</organism>
<dbReference type="EMBL" id="CP006254">
    <property type="protein sequence ID" value="AGT31081.1"/>
    <property type="molecule type" value="Genomic_DNA"/>
</dbReference>
<dbReference type="STRING" id="1921421.M493_03875"/>
<feature type="transmembrane region" description="Helical" evidence="8">
    <location>
        <begin position="144"/>
        <end position="162"/>
    </location>
</feature>
<proteinExistence type="inferred from homology"/>
<feature type="transmembrane region" description="Helical" evidence="8">
    <location>
        <begin position="301"/>
        <end position="319"/>
    </location>
</feature>
<evidence type="ECO:0000256" key="8">
    <source>
        <dbReference type="SAM" id="Phobius"/>
    </source>
</evidence>
<dbReference type="Pfam" id="PF03845">
    <property type="entry name" value="Spore_permease"/>
    <property type="match status" value="1"/>
</dbReference>
<name>S6A0E4_GEOG3</name>
<accession>S6A0E4</accession>
<feature type="transmembrane region" description="Helical" evidence="8">
    <location>
        <begin position="331"/>
        <end position="353"/>
    </location>
</feature>
<dbReference type="KEGG" id="gjf:M493_03875"/>
<dbReference type="AlphaFoldDB" id="S6A0E4"/>
<evidence type="ECO:0000313" key="9">
    <source>
        <dbReference type="EMBL" id="AGT31081.1"/>
    </source>
</evidence>
<dbReference type="PANTHER" id="PTHR34975:SF2">
    <property type="entry name" value="SPORE GERMINATION PROTEIN A2"/>
    <property type="match status" value="1"/>
</dbReference>
<evidence type="ECO:0000256" key="5">
    <source>
        <dbReference type="ARBA" id="ARBA00022692"/>
    </source>
</evidence>
<evidence type="ECO:0000256" key="7">
    <source>
        <dbReference type="ARBA" id="ARBA00023136"/>
    </source>
</evidence>
<keyword evidence="7 8" id="KW-0472">Membrane</keyword>
<dbReference type="GO" id="GO:0009847">
    <property type="term" value="P:spore germination"/>
    <property type="evidence" value="ECO:0007669"/>
    <property type="project" value="InterPro"/>
</dbReference>
<feature type="transmembrane region" description="Helical" evidence="8">
    <location>
        <begin position="182"/>
        <end position="202"/>
    </location>
</feature>
<keyword evidence="10" id="KW-1185">Reference proteome</keyword>
<evidence type="ECO:0000313" key="10">
    <source>
        <dbReference type="Proteomes" id="UP000015500"/>
    </source>
</evidence>
<evidence type="ECO:0000256" key="2">
    <source>
        <dbReference type="ARBA" id="ARBA00007998"/>
    </source>
</evidence>
<dbReference type="PANTHER" id="PTHR34975">
    <property type="entry name" value="SPORE GERMINATION PROTEIN A2"/>
    <property type="match status" value="1"/>
</dbReference>
<keyword evidence="6 8" id="KW-1133">Transmembrane helix</keyword>
<dbReference type="PATRIC" id="fig|1345697.3.peg.674"/>
<gene>
    <name evidence="9" type="ORF">M493_03875</name>
</gene>
<dbReference type="InterPro" id="IPR004761">
    <property type="entry name" value="Spore_GerAB"/>
</dbReference>
<comment type="similarity">
    <text evidence="2">Belongs to the amino acid-polyamine-organocation (APC) superfamily. Spore germination protein (SGP) (TC 2.A.3.9) family.</text>
</comment>
<evidence type="ECO:0000256" key="6">
    <source>
        <dbReference type="ARBA" id="ARBA00022989"/>
    </source>
</evidence>
<keyword evidence="4" id="KW-0309">Germination</keyword>
<feature type="transmembrane region" description="Helical" evidence="8">
    <location>
        <begin position="273"/>
        <end position="294"/>
    </location>
</feature>
<evidence type="ECO:0000256" key="1">
    <source>
        <dbReference type="ARBA" id="ARBA00004141"/>
    </source>
</evidence>
<dbReference type="HOGENOM" id="CLU_047547_1_2_9"/>
<sequence length="363" mass="40942">MNGQPLNVIQLLSVIMLSTGLMNHVLVIPILLEASHRDAWIAAAADLLILPIWLLLLYFVIKQTNGQPLFEWLSTQFSPIIAYAVAFISTIFLLVHSFVTLFDTVTFTTTSYLPATPRWALIVAITGLCFYSAYRGIQSIANVSLILLSFVTVFGFFVMLSTMQHKDHSLLKPMLEHGWMPVLHGMAYAGAGYTEVIMLLFITHRLPNTFSWKSLLMIAIFTGSLSIGPTIGAITEFGPEQATRLRYPAFEQWRLVNLGTYIEHVDFLSVHQWLSGAFIRISLFTALIVELFPIQHRETRRWVLMVVYLAIISAALVPIGDDQFFHFVKHWVLPSSLVFSLSLSVLLSLLGVFSHLQQKRRSS</sequence>
<dbReference type="OrthoDB" id="2381188at2"/>
<evidence type="ECO:0000256" key="4">
    <source>
        <dbReference type="ARBA" id="ARBA00022544"/>
    </source>
</evidence>
<feature type="transmembrane region" description="Helical" evidence="8">
    <location>
        <begin position="214"/>
        <end position="235"/>
    </location>
</feature>
<comment type="subcellular location">
    <subcellularLocation>
        <location evidence="1">Membrane</location>
        <topology evidence="1">Multi-pass membrane protein</topology>
    </subcellularLocation>
</comment>
<dbReference type="Proteomes" id="UP000015500">
    <property type="component" value="Chromosome"/>
</dbReference>
<protein>
    <submittedName>
        <fullName evidence="9">Spore germination protein</fullName>
    </submittedName>
</protein>
<reference evidence="9 10" key="1">
    <citation type="journal article" date="2014" name="Genome Announc.">
        <title>Complete Genome Sequence of the Thermophilic Polychlorinated Biphenyl Degrader Geobacillus sp. Strain JF8 (NBRC 109937).</title>
        <authorList>
            <person name="Shintani M."/>
            <person name="Ohtsubo Y."/>
            <person name="Fukuda K."/>
            <person name="Hosoyama A."/>
            <person name="Ohji S."/>
            <person name="Yamazoe A."/>
            <person name="Fujita N."/>
            <person name="Nagata Y."/>
            <person name="Tsuda M."/>
            <person name="Hatta T."/>
            <person name="Kimbara K."/>
        </authorList>
    </citation>
    <scope>NUCLEOTIDE SEQUENCE [LARGE SCALE GENOMIC DNA]</scope>
    <source>
        <strain evidence="9 10">JF8</strain>
    </source>
</reference>
<feature type="transmembrane region" description="Helical" evidence="8">
    <location>
        <begin position="38"/>
        <end position="60"/>
    </location>
</feature>
<keyword evidence="3" id="KW-0813">Transport</keyword>
<dbReference type="NCBIfam" id="TIGR00912">
    <property type="entry name" value="2A0309"/>
    <property type="match status" value="1"/>
</dbReference>
<feature type="transmembrane region" description="Helical" evidence="8">
    <location>
        <begin position="119"/>
        <end position="137"/>
    </location>
</feature>
<evidence type="ECO:0000256" key="3">
    <source>
        <dbReference type="ARBA" id="ARBA00022448"/>
    </source>
</evidence>